<dbReference type="OrthoDB" id="201951at2157"/>
<name>M0BDA8_9EURY</name>
<evidence type="ECO:0000313" key="4">
    <source>
        <dbReference type="Proteomes" id="UP000011591"/>
    </source>
</evidence>
<keyword evidence="4" id="KW-1185">Reference proteome</keyword>
<reference evidence="3 4" key="1">
    <citation type="journal article" date="2014" name="PLoS Genet.">
        <title>Phylogenetically driven sequencing of extremely halophilic archaea reveals strategies for static and dynamic osmo-response.</title>
        <authorList>
            <person name="Becker E.A."/>
            <person name="Seitzer P.M."/>
            <person name="Tritt A."/>
            <person name="Larsen D."/>
            <person name="Krusor M."/>
            <person name="Yao A.I."/>
            <person name="Wu D."/>
            <person name="Madern D."/>
            <person name="Eisen J.A."/>
            <person name="Darling A.E."/>
            <person name="Facciotti M.T."/>
        </authorList>
    </citation>
    <scope>NUCLEOTIDE SEQUENCE [LARGE SCALE GENOMIC DNA]</scope>
    <source>
        <strain evidence="3 4">DSM 13077</strain>
    </source>
</reference>
<dbReference type="InterPro" id="IPR001451">
    <property type="entry name" value="Hexapep"/>
</dbReference>
<dbReference type="AlphaFoldDB" id="M0BDA8"/>
<dbReference type="Pfam" id="PF00132">
    <property type="entry name" value="Hexapep"/>
    <property type="match status" value="1"/>
</dbReference>
<dbReference type="GO" id="GO:0005829">
    <property type="term" value="C:cytosol"/>
    <property type="evidence" value="ECO:0007669"/>
    <property type="project" value="TreeGrafter"/>
</dbReference>
<dbReference type="Proteomes" id="UP000011591">
    <property type="component" value="Unassembled WGS sequence"/>
</dbReference>
<dbReference type="Gene3D" id="2.160.10.10">
    <property type="entry name" value="Hexapeptide repeat proteins"/>
    <property type="match status" value="1"/>
</dbReference>
<dbReference type="GO" id="GO:0008374">
    <property type="term" value="F:O-acyltransferase activity"/>
    <property type="evidence" value="ECO:0007669"/>
    <property type="project" value="TreeGrafter"/>
</dbReference>
<dbReference type="InterPro" id="IPR051159">
    <property type="entry name" value="Hexapeptide_acetyltransf"/>
</dbReference>
<evidence type="ECO:0000256" key="1">
    <source>
        <dbReference type="ARBA" id="ARBA00007274"/>
    </source>
</evidence>
<protein>
    <recommendedName>
        <fullName evidence="5">Acyltransferase</fullName>
    </recommendedName>
</protein>
<accession>M0BDA8</accession>
<evidence type="ECO:0008006" key="5">
    <source>
        <dbReference type="Google" id="ProtNLM"/>
    </source>
</evidence>
<dbReference type="RefSeq" id="WP_006664747.1">
    <property type="nucleotide sequence ID" value="NZ_AOIP01000015.1"/>
</dbReference>
<organism evidence="3 4">
    <name type="scientific">Natrialba aegyptia DSM 13077</name>
    <dbReference type="NCBI Taxonomy" id="1227491"/>
    <lineage>
        <taxon>Archaea</taxon>
        <taxon>Methanobacteriati</taxon>
        <taxon>Methanobacteriota</taxon>
        <taxon>Stenosarchaea group</taxon>
        <taxon>Halobacteria</taxon>
        <taxon>Halobacteriales</taxon>
        <taxon>Natrialbaceae</taxon>
        <taxon>Natrialba</taxon>
    </lineage>
</organism>
<dbReference type="PANTHER" id="PTHR23416:SF23">
    <property type="entry name" value="ACETYLTRANSFERASE C18B11.09C-RELATED"/>
    <property type="match status" value="1"/>
</dbReference>
<dbReference type="EMBL" id="AOIP01000015">
    <property type="protein sequence ID" value="ELZ07619.1"/>
    <property type="molecule type" value="Genomic_DNA"/>
</dbReference>
<dbReference type="PANTHER" id="PTHR23416">
    <property type="entry name" value="SIALIC ACID SYNTHASE-RELATED"/>
    <property type="match status" value="1"/>
</dbReference>
<dbReference type="InterPro" id="IPR018357">
    <property type="entry name" value="Hexapep_transf_CS"/>
</dbReference>
<evidence type="ECO:0000313" key="3">
    <source>
        <dbReference type="EMBL" id="ELZ07619.1"/>
    </source>
</evidence>
<evidence type="ECO:0000256" key="2">
    <source>
        <dbReference type="ARBA" id="ARBA00022679"/>
    </source>
</evidence>
<dbReference type="SUPFAM" id="SSF51161">
    <property type="entry name" value="Trimeric LpxA-like enzymes"/>
    <property type="match status" value="1"/>
</dbReference>
<keyword evidence="2" id="KW-0808">Transferase</keyword>
<dbReference type="InterPro" id="IPR011004">
    <property type="entry name" value="Trimer_LpxA-like_sf"/>
</dbReference>
<proteinExistence type="inferred from homology"/>
<dbReference type="PROSITE" id="PS00101">
    <property type="entry name" value="HEXAPEP_TRANSFERASES"/>
    <property type="match status" value="1"/>
</dbReference>
<sequence>MTANIDESARIVESTIGQSEIREHVTVHDSSIGDECNIYERTSIKKCEISDAVVVNAGSYVENTRIETNVQVGPNSNIVGVTHELSEQGMEFRNDLFEEIVLREGSFIGAGVVLAPGVELGAGSVVAAGSTVLEDVDPGKIVLGSPPAQRVIDLHEWVNR</sequence>
<comment type="caution">
    <text evidence="3">The sequence shown here is derived from an EMBL/GenBank/DDBJ whole genome shotgun (WGS) entry which is preliminary data.</text>
</comment>
<gene>
    <name evidence="3" type="ORF">C480_06176</name>
</gene>
<comment type="similarity">
    <text evidence="1">Belongs to the transferase hexapeptide repeat family.</text>
</comment>